<gene>
    <name evidence="3" type="ORF">PHJA_001120500</name>
</gene>
<dbReference type="Pfam" id="PF00646">
    <property type="entry name" value="F-box"/>
    <property type="match status" value="1"/>
</dbReference>
<feature type="domain" description="At1g61320/AtMIF1 LRR" evidence="2">
    <location>
        <begin position="78"/>
        <end position="406"/>
    </location>
</feature>
<dbReference type="SUPFAM" id="SSF52047">
    <property type="entry name" value="RNI-like"/>
    <property type="match status" value="1"/>
</dbReference>
<dbReference type="PANTHER" id="PTHR34145:SF28">
    <property type="entry name" value="F-BOX DOMAIN-CONTAINING PROTEIN"/>
    <property type="match status" value="1"/>
</dbReference>
<comment type="caution">
    <text evidence="3">The sequence shown here is derived from an EMBL/GenBank/DDBJ whole genome shotgun (WGS) entry which is preliminary data.</text>
</comment>
<dbReference type="EMBL" id="BMAC01000201">
    <property type="protein sequence ID" value="GFP89767.1"/>
    <property type="molecule type" value="Genomic_DNA"/>
</dbReference>
<dbReference type="AlphaFoldDB" id="A0A830BQ23"/>
<dbReference type="InterPro" id="IPR032675">
    <property type="entry name" value="LRR_dom_sf"/>
</dbReference>
<evidence type="ECO:0000313" key="3">
    <source>
        <dbReference type="EMBL" id="GFP89767.1"/>
    </source>
</evidence>
<dbReference type="OrthoDB" id="904489at2759"/>
<reference evidence="3" key="1">
    <citation type="submission" date="2020-07" db="EMBL/GenBank/DDBJ databases">
        <title>Ethylene signaling mediates host invasion by parasitic plants.</title>
        <authorList>
            <person name="Yoshida S."/>
        </authorList>
    </citation>
    <scope>NUCLEOTIDE SEQUENCE</scope>
    <source>
        <strain evidence="3">Okayama</strain>
    </source>
</reference>
<dbReference type="CDD" id="cd22160">
    <property type="entry name" value="F-box_AtFBL13-like"/>
    <property type="match status" value="1"/>
</dbReference>
<dbReference type="PANTHER" id="PTHR34145">
    <property type="entry name" value="OS02G0105600 PROTEIN"/>
    <property type="match status" value="1"/>
</dbReference>
<evidence type="ECO:0000313" key="4">
    <source>
        <dbReference type="Proteomes" id="UP000653305"/>
    </source>
</evidence>
<organism evidence="3 4">
    <name type="scientific">Phtheirospermum japonicum</name>
    <dbReference type="NCBI Taxonomy" id="374723"/>
    <lineage>
        <taxon>Eukaryota</taxon>
        <taxon>Viridiplantae</taxon>
        <taxon>Streptophyta</taxon>
        <taxon>Embryophyta</taxon>
        <taxon>Tracheophyta</taxon>
        <taxon>Spermatophyta</taxon>
        <taxon>Magnoliopsida</taxon>
        <taxon>eudicotyledons</taxon>
        <taxon>Gunneridae</taxon>
        <taxon>Pentapetalae</taxon>
        <taxon>asterids</taxon>
        <taxon>lamiids</taxon>
        <taxon>Lamiales</taxon>
        <taxon>Orobanchaceae</taxon>
        <taxon>Orobanchaceae incertae sedis</taxon>
        <taxon>Phtheirospermum</taxon>
    </lineage>
</organism>
<keyword evidence="4" id="KW-1185">Reference proteome</keyword>
<proteinExistence type="predicted"/>
<evidence type="ECO:0000259" key="2">
    <source>
        <dbReference type="Pfam" id="PF23622"/>
    </source>
</evidence>
<name>A0A830BQ23_9LAMI</name>
<sequence length="437" mass="50558">MEKDMISQLLDDILISIVGRVPTKEAVRTSILSKRWRNIYKLAPNVHLQCPCLFSGDSICHPNSNMFIDEVCRFLSFRSGFKIRKLSLHCCYMRSHGPRFEQFISSLGRLDIERLDLRSELSFSCHHIPKIPSLKYLEMEHCALIVMPSFRKFKLLNQSNSSSLQVIRLSSINVDDDVLEYLLANCLSLHSLEFRKCDLPTKLCVRGPNLQLKSLCIRDCSSTEEIELYASNLVTFECWGLQEAKLIFDYLPKLQNISLDFKYRIDMFNVCMLFKDLPHLKSSEHSADGDCICPVDSVIGLNMVGNVTMGFNTFADLRQLSLRLINRVSLLLLVPFLEKCPLLQEFHLNTEDVEYIDRGEMTWRAHPELKKVKFTGHSGTKSEMEFALYILKSAICLEQMHIKWRWRSETPRSVREEILTQLQDLAISNKAQLTLEY</sequence>
<dbReference type="InterPro" id="IPR053772">
    <property type="entry name" value="At1g61320/At1g61330-like"/>
</dbReference>
<dbReference type="SUPFAM" id="SSF81383">
    <property type="entry name" value="F-box domain"/>
    <property type="match status" value="1"/>
</dbReference>
<dbReference type="InterPro" id="IPR001810">
    <property type="entry name" value="F-box_dom"/>
</dbReference>
<dbReference type="Gene3D" id="3.80.10.10">
    <property type="entry name" value="Ribonuclease Inhibitor"/>
    <property type="match status" value="1"/>
</dbReference>
<accession>A0A830BQ23</accession>
<dbReference type="InterPro" id="IPR053781">
    <property type="entry name" value="F-box_AtFBL13-like"/>
</dbReference>
<evidence type="ECO:0000259" key="1">
    <source>
        <dbReference type="Pfam" id="PF00646"/>
    </source>
</evidence>
<dbReference type="Proteomes" id="UP000653305">
    <property type="component" value="Unassembled WGS sequence"/>
</dbReference>
<dbReference type="Pfam" id="PF23622">
    <property type="entry name" value="LRR_At1g61320_AtMIF1"/>
    <property type="match status" value="1"/>
</dbReference>
<feature type="domain" description="F-box" evidence="1">
    <location>
        <begin position="6"/>
        <end position="39"/>
    </location>
</feature>
<dbReference type="InterPro" id="IPR036047">
    <property type="entry name" value="F-box-like_dom_sf"/>
</dbReference>
<protein>
    <submittedName>
        <fullName evidence="3">F-box protein at1g19070</fullName>
    </submittedName>
</protein>
<dbReference type="InterPro" id="IPR055357">
    <property type="entry name" value="LRR_At1g61320_AtMIF1"/>
</dbReference>